<evidence type="ECO:0000259" key="1">
    <source>
        <dbReference type="Pfam" id="PF14588"/>
    </source>
</evidence>
<dbReference type="InterPro" id="IPR019897">
    <property type="entry name" value="RidA_CS"/>
</dbReference>
<dbReference type="AlphaFoldDB" id="A0A3N0C284"/>
<dbReference type="InterPro" id="IPR035959">
    <property type="entry name" value="RutC-like_sf"/>
</dbReference>
<protein>
    <submittedName>
        <fullName evidence="2">RidA family protein</fullName>
    </submittedName>
</protein>
<dbReference type="PANTHER" id="PTHR43760:SF1">
    <property type="entry name" value="ENDORIBONUCLEASE L-PSP_CHORISMATE MUTASE-LIKE DOMAIN-CONTAINING PROTEIN"/>
    <property type="match status" value="1"/>
</dbReference>
<feature type="domain" description="Endoribonuclease L-PSP/chorismate mutase-like" evidence="1">
    <location>
        <begin position="13"/>
        <end position="128"/>
    </location>
</feature>
<keyword evidence="3" id="KW-1185">Reference proteome</keyword>
<proteinExistence type="predicted"/>
<dbReference type="EMBL" id="RBED01000090">
    <property type="protein sequence ID" value="RNL55942.1"/>
    <property type="molecule type" value="Genomic_DNA"/>
</dbReference>
<evidence type="ECO:0000313" key="2">
    <source>
        <dbReference type="EMBL" id="RNL55942.1"/>
    </source>
</evidence>
<dbReference type="CDD" id="cd02199">
    <property type="entry name" value="YjgF_YER057c_UK114_like_1"/>
    <property type="match status" value="1"/>
</dbReference>
<sequence length="151" mass="15438">MDDSKNQRWPLPPTPVPAGNYVPVREAGGMLLTSGHTSAVQGVLAHRGQVGEDLTVEEGRSAAATAVLNCLASLSAHAGGLDRIGEIVSMTGYVCAGSDFTDHPLVMDGASEVLASYFGEQGRPVRAAVGVSSLPGGAPVEISLVANVRSE</sequence>
<name>A0A3N0C284_9MICC</name>
<comment type="caution">
    <text evidence="2">The sequence shown here is derived from an EMBL/GenBank/DDBJ whole genome shotgun (WGS) entry which is preliminary data.</text>
</comment>
<dbReference type="OrthoDB" id="4548938at2"/>
<dbReference type="SUPFAM" id="SSF55298">
    <property type="entry name" value="YjgF-like"/>
    <property type="match status" value="1"/>
</dbReference>
<accession>A0A3N0C284</accession>
<dbReference type="InterPro" id="IPR013813">
    <property type="entry name" value="Endoribo_LPSP/chorism_mut-like"/>
</dbReference>
<dbReference type="Gene3D" id="3.30.1330.40">
    <property type="entry name" value="RutC-like"/>
    <property type="match status" value="1"/>
</dbReference>
<evidence type="ECO:0000313" key="3">
    <source>
        <dbReference type="Proteomes" id="UP000273807"/>
    </source>
</evidence>
<organism evidence="2 3">
    <name type="scientific">Arthrobacter oryzae</name>
    <dbReference type="NCBI Taxonomy" id="409290"/>
    <lineage>
        <taxon>Bacteria</taxon>
        <taxon>Bacillati</taxon>
        <taxon>Actinomycetota</taxon>
        <taxon>Actinomycetes</taxon>
        <taxon>Micrococcales</taxon>
        <taxon>Micrococcaceae</taxon>
        <taxon>Arthrobacter</taxon>
    </lineage>
</organism>
<dbReference type="Pfam" id="PF14588">
    <property type="entry name" value="YjgF_endoribonc"/>
    <property type="match status" value="1"/>
</dbReference>
<reference evidence="2 3" key="1">
    <citation type="submission" date="2018-10" db="EMBL/GenBank/DDBJ databases">
        <title>Genome sequencing of Arthrobacter oryzae TNB02.</title>
        <authorList>
            <person name="Cho Y.-J."/>
            <person name="Cho A."/>
            <person name="Kim O.-S."/>
        </authorList>
    </citation>
    <scope>NUCLEOTIDE SEQUENCE [LARGE SCALE GENOMIC DNA]</scope>
    <source>
        <strain evidence="2 3">TNB02</strain>
    </source>
</reference>
<dbReference type="RefSeq" id="WP_123255188.1">
    <property type="nucleotide sequence ID" value="NZ_RBED01000090.1"/>
</dbReference>
<dbReference type="Proteomes" id="UP000273807">
    <property type="component" value="Unassembled WGS sequence"/>
</dbReference>
<dbReference type="PROSITE" id="PS01094">
    <property type="entry name" value="UPF0076"/>
    <property type="match status" value="1"/>
</dbReference>
<dbReference type="PANTHER" id="PTHR43760">
    <property type="entry name" value="ENDORIBONUCLEASE-RELATED"/>
    <property type="match status" value="1"/>
</dbReference>
<gene>
    <name evidence="2" type="ORF">D7003_09345</name>
</gene>